<reference evidence="4" key="2">
    <citation type="submission" date="2021-12" db="EMBL/GenBank/DDBJ databases">
        <title>Resequencing data analysis of finger millet.</title>
        <authorList>
            <person name="Hatakeyama M."/>
            <person name="Aluri S."/>
            <person name="Balachadran M.T."/>
            <person name="Sivarajan S.R."/>
            <person name="Poveda L."/>
            <person name="Shimizu-Inatsugi R."/>
            <person name="Schlapbach R."/>
            <person name="Sreeman S.M."/>
            <person name="Shimizu K.K."/>
        </authorList>
    </citation>
    <scope>NUCLEOTIDE SEQUENCE</scope>
</reference>
<accession>A0AAV5EUP7</accession>
<dbReference type="InterPro" id="IPR051636">
    <property type="entry name" value="Plant_LTP/defense-related"/>
</dbReference>
<dbReference type="SUPFAM" id="SSF47699">
    <property type="entry name" value="Bifunctional inhibitor/lipid-transfer protein/seed storage 2S albumin"/>
    <property type="match status" value="1"/>
</dbReference>
<feature type="region of interest" description="Disordered" evidence="1">
    <location>
        <begin position="1"/>
        <end position="40"/>
    </location>
</feature>
<dbReference type="InterPro" id="IPR027923">
    <property type="entry name" value="Hydrophob_seed_dom"/>
</dbReference>
<dbReference type="Gene3D" id="1.10.110.10">
    <property type="entry name" value="Plant lipid-transfer and hydrophobic proteins"/>
    <property type="match status" value="1"/>
</dbReference>
<evidence type="ECO:0000256" key="2">
    <source>
        <dbReference type="SAM" id="Phobius"/>
    </source>
</evidence>
<evidence type="ECO:0000256" key="1">
    <source>
        <dbReference type="SAM" id="MobiDB-lite"/>
    </source>
</evidence>
<reference evidence="4" key="1">
    <citation type="journal article" date="2018" name="DNA Res.">
        <title>Multiple hybrid de novo genome assembly of finger millet, an orphan allotetraploid crop.</title>
        <authorList>
            <person name="Hatakeyama M."/>
            <person name="Aluri S."/>
            <person name="Balachadran M.T."/>
            <person name="Sivarajan S.R."/>
            <person name="Patrignani A."/>
            <person name="Gruter S."/>
            <person name="Poveda L."/>
            <person name="Shimizu-Inatsugi R."/>
            <person name="Baeten J."/>
            <person name="Francoijs K.J."/>
            <person name="Nataraja K.N."/>
            <person name="Reddy Y.A.N."/>
            <person name="Phadnis S."/>
            <person name="Ravikumar R.L."/>
            <person name="Schlapbach R."/>
            <person name="Sreeman S.M."/>
            <person name="Shimizu K.K."/>
        </authorList>
    </citation>
    <scope>NUCLEOTIDE SEQUENCE</scope>
</reference>
<keyword evidence="5" id="KW-1185">Reference proteome</keyword>
<dbReference type="PANTHER" id="PTHR31731">
    <property type="match status" value="1"/>
</dbReference>
<evidence type="ECO:0000313" key="4">
    <source>
        <dbReference type="EMBL" id="GJN26247.1"/>
    </source>
</evidence>
<keyword evidence="2" id="KW-1133">Transmembrane helix</keyword>
<dbReference type="CDD" id="cd01958">
    <property type="entry name" value="HPS_like"/>
    <property type="match status" value="1"/>
</dbReference>
<evidence type="ECO:0000313" key="5">
    <source>
        <dbReference type="Proteomes" id="UP001054889"/>
    </source>
</evidence>
<dbReference type="AlphaFoldDB" id="A0AAV5EUP7"/>
<sequence>MEQTTTGFDKPHKIGRGRTGGARLWPAATRSAAHPTARSSAAQRQYQVVGAQFGRSAAVPGRRSMGAAVVCETEEKGFGSTRGSMGSAAQNKNMATRQTAAAVATILLLLLAASTLSTAAAATQATSSRKLLHAGGAFCPWDAVKLGACVGVLGAVGLLESKCCQIVDGLVAAEAAACFCTTIKESVLGIPTEWTVGVGVGVLASACKTDLPDGFKCV</sequence>
<dbReference type="Pfam" id="PF14547">
    <property type="entry name" value="Hydrophob_seed"/>
    <property type="match status" value="1"/>
</dbReference>
<dbReference type="InterPro" id="IPR036312">
    <property type="entry name" value="Bifun_inhib/LTP/seed_sf"/>
</dbReference>
<evidence type="ECO:0000259" key="3">
    <source>
        <dbReference type="Pfam" id="PF14547"/>
    </source>
</evidence>
<dbReference type="EMBL" id="BQKI01000079">
    <property type="protein sequence ID" value="GJN26247.1"/>
    <property type="molecule type" value="Genomic_DNA"/>
</dbReference>
<feature type="transmembrane region" description="Helical" evidence="2">
    <location>
        <begin position="100"/>
        <end position="122"/>
    </location>
</feature>
<keyword evidence="2" id="KW-0812">Transmembrane</keyword>
<comment type="caution">
    <text evidence="4">The sequence shown here is derived from an EMBL/GenBank/DDBJ whole genome shotgun (WGS) entry which is preliminary data.</text>
</comment>
<feature type="domain" description="Hydrophobic seed protein" evidence="3">
    <location>
        <begin position="139"/>
        <end position="217"/>
    </location>
</feature>
<keyword evidence="2" id="KW-0472">Membrane</keyword>
<name>A0AAV5EUP7_ELECO</name>
<dbReference type="Proteomes" id="UP001054889">
    <property type="component" value="Unassembled WGS sequence"/>
</dbReference>
<gene>
    <name evidence="4" type="primary">gb14165</name>
    <name evidence="4" type="ORF">PR202_gb14165</name>
</gene>
<organism evidence="4 5">
    <name type="scientific">Eleusine coracana subsp. coracana</name>
    <dbReference type="NCBI Taxonomy" id="191504"/>
    <lineage>
        <taxon>Eukaryota</taxon>
        <taxon>Viridiplantae</taxon>
        <taxon>Streptophyta</taxon>
        <taxon>Embryophyta</taxon>
        <taxon>Tracheophyta</taxon>
        <taxon>Spermatophyta</taxon>
        <taxon>Magnoliopsida</taxon>
        <taxon>Liliopsida</taxon>
        <taxon>Poales</taxon>
        <taxon>Poaceae</taxon>
        <taxon>PACMAD clade</taxon>
        <taxon>Chloridoideae</taxon>
        <taxon>Cynodonteae</taxon>
        <taxon>Eleusininae</taxon>
        <taxon>Eleusine</taxon>
    </lineage>
</organism>
<proteinExistence type="predicted"/>
<protein>
    <recommendedName>
        <fullName evidence="3">Hydrophobic seed protein domain-containing protein</fullName>
    </recommendedName>
</protein>